<dbReference type="Pfam" id="PF08385">
    <property type="entry name" value="DHC_N1"/>
    <property type="match status" value="1"/>
</dbReference>
<dbReference type="FunFam" id="3.40.50.300:FF:000517">
    <property type="entry name" value="Cytoplasmic dynein heavy chain 1"/>
    <property type="match status" value="1"/>
</dbReference>
<dbReference type="PANTHER" id="PTHR46532:SF4">
    <property type="entry name" value="AAA+ ATPASE DOMAIN-CONTAINING PROTEIN"/>
    <property type="match status" value="1"/>
</dbReference>
<dbReference type="InterPro" id="IPR042219">
    <property type="entry name" value="AAA_lid_11_sf"/>
</dbReference>
<evidence type="ECO:0000259" key="16">
    <source>
        <dbReference type="SMART" id="SM00382"/>
    </source>
</evidence>
<organism evidence="17 18">
    <name type="scientific">Morchella conica CCBAS932</name>
    <dbReference type="NCBI Taxonomy" id="1392247"/>
    <lineage>
        <taxon>Eukaryota</taxon>
        <taxon>Fungi</taxon>
        <taxon>Dikarya</taxon>
        <taxon>Ascomycota</taxon>
        <taxon>Pezizomycotina</taxon>
        <taxon>Pezizomycetes</taxon>
        <taxon>Pezizales</taxon>
        <taxon>Morchellaceae</taxon>
        <taxon>Morchella</taxon>
    </lineage>
</organism>
<evidence type="ECO:0000313" key="18">
    <source>
        <dbReference type="Proteomes" id="UP000277580"/>
    </source>
</evidence>
<evidence type="ECO:0000256" key="12">
    <source>
        <dbReference type="ARBA" id="ARBA00023175"/>
    </source>
</evidence>
<feature type="coiled-coil region" evidence="15">
    <location>
        <begin position="3438"/>
        <end position="3486"/>
    </location>
</feature>
<keyword evidence="11 15" id="KW-0175">Coiled coil</keyword>
<evidence type="ECO:0000256" key="15">
    <source>
        <dbReference type="SAM" id="Coils"/>
    </source>
</evidence>
<dbReference type="InterPro" id="IPR043157">
    <property type="entry name" value="Dynein_AAA1S"/>
</dbReference>
<dbReference type="SUPFAM" id="SSF52540">
    <property type="entry name" value="P-loop containing nucleoside triphosphate hydrolases"/>
    <property type="match status" value="4"/>
</dbReference>
<dbReference type="InterPro" id="IPR026983">
    <property type="entry name" value="DHC"/>
</dbReference>
<feature type="domain" description="AAA+ ATPase" evidence="16">
    <location>
        <begin position="2615"/>
        <end position="2769"/>
    </location>
</feature>
<dbReference type="InterPro" id="IPR013602">
    <property type="entry name" value="Dynein_heavy_linker"/>
</dbReference>
<dbReference type="Gene3D" id="1.10.287.2620">
    <property type="match status" value="1"/>
</dbReference>
<evidence type="ECO:0000256" key="9">
    <source>
        <dbReference type="ARBA" id="ARBA00022840"/>
    </source>
</evidence>
<dbReference type="GO" id="GO:0008569">
    <property type="term" value="F:minus-end-directed microtubule motor activity"/>
    <property type="evidence" value="ECO:0007669"/>
    <property type="project" value="InterPro"/>
</dbReference>
<dbReference type="InterPro" id="IPR027417">
    <property type="entry name" value="P-loop_NTPase"/>
</dbReference>
<dbReference type="GO" id="GO:0003006">
    <property type="term" value="P:developmental process involved in reproduction"/>
    <property type="evidence" value="ECO:0007669"/>
    <property type="project" value="UniProtKB-ARBA"/>
</dbReference>
<dbReference type="InterPro" id="IPR024317">
    <property type="entry name" value="Dynein_heavy_chain_D4_dom"/>
</dbReference>
<dbReference type="SUPFAM" id="SSF90257">
    <property type="entry name" value="Myosin rod fragments"/>
    <property type="match status" value="1"/>
</dbReference>
<dbReference type="GO" id="GO:0007097">
    <property type="term" value="P:nuclear migration"/>
    <property type="evidence" value="ECO:0007669"/>
    <property type="project" value="UniProtKB-ARBA"/>
</dbReference>
<dbReference type="Pfam" id="PF12774">
    <property type="entry name" value="AAA_6"/>
    <property type="match status" value="1"/>
</dbReference>
<dbReference type="FunFam" id="1.10.287.2620:FF:000001">
    <property type="entry name" value="Cytoplasmic dynein heavy chain 1"/>
    <property type="match status" value="1"/>
</dbReference>
<dbReference type="FunCoup" id="A0A3N4L978">
    <property type="interactions" value="729"/>
</dbReference>
<dbReference type="InterPro" id="IPR042228">
    <property type="entry name" value="Dynein_linker_3"/>
</dbReference>
<keyword evidence="9" id="KW-0067">ATP-binding</keyword>
<sequence>MDGPVVIASNTTLATSSSTTSLLPAFNPLLLIDYLTEVLSATLGASKRDLESNGSILSDPRYSETLSKCSRFASEPIVALYASKDVLEKEPSPEDVSSPISSPASVTYVYSIASEMSSSPSTVASLAIIKRPQPLDPTVPLHSQLQIMNLPGTVVLNSGAQGSVSPFEILHSVVHLALGPYFDAYTKGQETQSHGRINRFADGEAKTGIPVTKKKLAELELSLLHLQQNIEIPELSLALHQVVQAAVDEALLKNTRPSLELIPAHLLQDSTFLNNLQSTVNAWIKSIQSITKMSRDTESGTATQEINFWLSMESALEGIEEQLRSEGVLLTLEILKHAKRFHATVSFIADTGLKEATDKVQKYNQLMRDFPLDELLSATSLQKVQDAIVGIFLHLNKKLRICPYPIRRALPLVEAISADLDSQIHTLLSGRRLMHLEYRDFESLMNVAEGVFKTWEENIKEFTNVAREVTRKRSEKFIPIKISARHLKTQERLAYIKAFRHGHEQLQRTIANVLGPKSYENGIPAITAGTTVANGVAVIEDIGDVDAVDEVAQAYAVLKDVDVLDVTPEGTEIWIAAENAYNERTSRVENSIIARLRDRLATAKTANEMFRVFSKFNALFVRPKIRGAIQEYQTQLIDSVKQDIAALHERFKQQYGHSEAHAMAQLHDLPPISGAIIWAKQIERQLNAYMKRVEDVLGRGWEMYHEGQKLQGESNTFKKKLDTRPIFESWLHDVTKRNLSISGRLFSITRNRAAGNTLELIVNFDQQVIALFKEVRNLIWLNYQVPHSINNISKEAKRVYPYAVSLMETVRTYAQTNRNIMEMSDVSILLSGYQNDVNGLITKGIPLKWESFVHSYDLHLRQLQYLPNGNIDPTTSLAGRESKHVQFVRDFAAAVSILQSKTGTLGSIHDTTQKSMAELRTCPYDMDAFQQKIEIIQTAVDQLNLENYVNLSHWVGELNSKIEEIFLSRLTEAIVLWIEVFKDAKGDEGADGDIQRKRFSKIESEDMEIVSKENGAYNPRMKRLVHEISIRNQVIYLDPPLEFARASWYSQLHQWLGIACNLKKLKASRYEMNINLAAGGDSEMLFSDLPANCASTLSDAYEAIEQKLAAVGAYVDEWLRFQSLWDLQSEQVYDILGDNLTRWLQLLQEIRKTRSTFDTSDVSRSFGNLTIDYEQVQTKVNAKYDQWQHDILLKFANKLGYRMREAHAEIGKARRDLEGQSLEASSTAQAVAFITIVQQCKRKVKTWAPEVELFRQGETTLSRQRYQFQGDWLFVDQIGGEWGALNEILARKSKIVQDQTDALRAKILAEDMVVTDKINNIVGEWNDQKPVSGTIAPEEASHTLKEFESRLTQLKSESEMVSKAKEALDIAAGPENILVSILEEVQDFKSVWSALSTIWKSLNDLRDTPWSSVLTRKIRQGLEGLINMTKEMPSRMRQYAAFEHIQNVLRQLVKVNPLLSEMKSEAVRERHWNKIFKALKPGQRVYLSSLTLGAVWDLNLTASEPVIKDIIAQAQGEMALEEFLKQVRETWTSYVLDLVGYQNKCRLIRGWDDLFAKCSENLNSLQAMRHSPYYKEFEDEASSWEDKLNRVHVLFDIWIDVQRQWVYLEGVFTGNADIKHLLPIESSRFQNINSEFFTVMKKVYKSPYVLDVLNISGVQKSLERLAELLNKIQKALGEYLERERVQFPRFYFVGDEDLLEIIGNSNDSVRIQKHFKKMFAGLNGLILDDDSTILGFTSKEGEEVKLKKEISLIKTPKINDWLTALENNMKLTLAELLAEAVRDFKEIFTAKELDQEKFTEYIAKYPAQILVLGTQVVWTTVVEKALNDGGGDLFELYEQEVRVLALLAATVLGDLGAIQRKKCEHLITEFVHQRDCIHRLAKSGANTTEDYVWLLQMRYHYVEEGDYLNRLKIRMANAELEYGFEYLGVAERLVRTPLTDRCFLTLTQALCQRLGGSPYGPAGTGKTESVKALGVQLGRFTLVFCCDDTFDFQAMGRIFLGICQVGAWGCFDEFNRLEERILSAVSQQVQNIQLGLKKAIENPNAQIELVGRQLKVHQNTGIFITMNPGYAGRSNLPDNLKKLFRSVAMSKPDKELIAEVMLYSQGFAQAKPLAKQTVPFFDQCAKQLSKQAHYDFGLRALKSVLVSSGGLKRARLVNDGVGADKVSDADWEAQIIVQSLRETIAPKLIRDDVEIMKRIENDSFPGIEYIPGNLSKLEDAIRNIAAAQNLVVTDVWMTKILQLYQIQTIHHGVMMVGDSGSGKSAAWKVLLQALQIVEGQEGVHHIIDSKVMSKESLYGSLDSTTREWTDGLFTSILRKIVDNLRGEDSKRHWIVFDGDVDPEWVENLNSVLDDNKLLTLPNGERLNLPANVRIMFEVETLKYATLATVSRCGMVWFSEDTVTSMMMVKHYLKSLRTIVFDDLDEDNTISSGQVSVKALSTQSHMAELLTQLLENDNFVVDTLTEAKKYNHIMEFTEARVLNTMFSLLNKICRNMIEYNIQHVDFPLEDEQVEAYVSKKLLLAMVWSFTGDCPLVDREIFGRYACSLTTVDLPPLSEGGAIIDYDVSLPRAEWTPWQDQVPQIEVNTHSVTQTDIVIPTLDTVRHEDVLYSWLAEHKPLLLCGPPGSGKTMTLFSALRKLPNMEVVGLNFSSATTPDLLIKTFEQYCEYKKTLNGVMLSPTQIGRWLVIFCDEINLPAPDKYGTQRAISFLRQLVEQNGFWRTSDKTWVTLDRIQFVGACNPPTDAGRTPMGARFLRHAPLIMVDYPGETSLQQIYGTFNSAVLKIIPSLRGYSEPLTKAMVQFYLESQQKFTPKIQPHYVYSPRELTRWVRGLYEALRPLETLTVEGLVRIWAHEALRLFEDRLVGEDERLWTSDAVKRVALQHFPGIDEQRALGGPILFSNWLSKNYVPVEREQLRDFAKARLKTFCEEEVDVPLILFNDVLEHVLRIDRVFRQPQGHLILIGVSGSGKTTLSRFVAWMNGLKVFQIKVHGKYSAEDFDDDLRDVLRRCGCKGEKICFIMDESNVLDSGFLERMNTLLANAEVPGLFEGDEFAALMTACKEGAQRQGLLLDSQEELYKWFTQQIVKNLHVVFTMNPPEEGLSSKAATSPALFNRCVLNWFGDWSDQAFYQVGMELTQSLDLDRATYRAPDSIPVAYRELILPPSHREAVVNAMVYIHHSLHRFNSKLQRQQNKTTFLTPRHFLDFVAQYVKLYNEKREDLEEQQRHLNVGLEKLKDTVDKVRDLRVSLASKQLQLEKKSAEANEKLQRMVADQQETEQKRAASLEVQAALEVQEREVAERREIVLNDLAMAEPAVIEAQRSVSNIKKQHLTEVRVMGKPPPAVRLAMESVCTLLGHKVDSWAGVQAIIRRDDFISSIVNFDNERQMTRPLRQRMMKDYLSQPNYSFEAMNRASKACGPLVQWVEAQVNYSEILDRVGPLRDEVDQLEEQAKQTKAQAQEMQDTIAELEQSIGRYKEEYAALISETQALKTEMSRVQFKVDRSVKLLDSLSSERTRWEDGSRSFETQIGTLVGDVLVSAAFLAYSGLYDQQYRKAMSDDWLHHLSLSGIEYKQHNPITEYLSTADERLVWQENGLPVDDLCTENAIILKRFNRYPLIIDPSGRVTDFLVNESKERRLTVTSFLDDSFTKQLESSLRFGNPILIQDAEHLDPILNHVLNKEYQKTGGRVLIQLGKQEIDFSPSFKLFLSTRDPSATFAPDICSRATFVNFTVTQSSLQTQSLNQVLKFERPDVDQRRTNLMKLQGEFKLHLRQLEKRLLQALNESRGNILDDDRVIDTLETLKTEAAEVSRKMAETDGVMTEVETITLQYQTIARACSAVFAVLEQLHHLNHFYQFSLQYFLDIFHTVLHDNKELQAEKDYNARIQIILRSLFITTYQRTSLGLLQKDRVTLAMLLAQASPYKMDKSLVDRILDEGLPGVDVSTETNRREEIMGRTSMLPIFRDRIGDIPSQDWERFFEEEIAESFIPTIWDENLPELDKELHKLLLVKLFRVDRFVPSAEKFVSVVFGKELLDAFGDLKQVVSEVSATTPIALASSPGFDASYKVDSLVEQVGATCTNIAMGSNEGLATADKAVSNAASSGSWVLVKNVHLTPAWLQSLEKRLDALRPHPNFRLFLSMESSPKIPINLLRASRVLMYEQPAGVRANMKDSLQSLSMRPAKQQPTEKARVYLLLSFLHAVVQERLRYAPNLGWKGWWEFNDSDYECSAHIIDTWVDHVAAGRTNVAPTKLPWDMICTLITETYGGKIDDEGDFTRLGQLVKSVFTPDAFNTDFKLVDIAENPLYVPEGIGMPEFIQWVNSLPEREPPTYLGLPANAEKLLLVGHGKAMIENLDSITNMLEEGEQVMADAA</sequence>
<evidence type="ECO:0000256" key="3">
    <source>
        <dbReference type="ARBA" id="ARBA00011655"/>
    </source>
</evidence>
<dbReference type="Pfam" id="PF12781">
    <property type="entry name" value="AAA_9"/>
    <property type="match status" value="1"/>
</dbReference>
<keyword evidence="5" id="KW-0963">Cytoplasm</keyword>
<comment type="similarity">
    <text evidence="2">Belongs to the dynein heavy chain family.</text>
</comment>
<dbReference type="FunFam" id="1.20.920.30:FF:000001">
    <property type="entry name" value="Cytoplasmic dynein heavy chain 1"/>
    <property type="match status" value="1"/>
</dbReference>
<dbReference type="GO" id="GO:0045505">
    <property type="term" value="F:dynein intermediate chain binding"/>
    <property type="evidence" value="ECO:0007669"/>
    <property type="project" value="InterPro"/>
</dbReference>
<dbReference type="Gene3D" id="1.20.920.20">
    <property type="match status" value="1"/>
</dbReference>
<dbReference type="Gene3D" id="1.10.8.1220">
    <property type="match status" value="1"/>
</dbReference>
<dbReference type="OrthoDB" id="447173at2759"/>
<evidence type="ECO:0000256" key="13">
    <source>
        <dbReference type="ARBA" id="ARBA00023212"/>
    </source>
</evidence>
<dbReference type="FunFam" id="3.40.50.300:FF:000122">
    <property type="entry name" value="Cytoplasmic dynein 1 heavy chain"/>
    <property type="match status" value="1"/>
</dbReference>
<reference evidence="17 18" key="1">
    <citation type="journal article" date="2018" name="Nat. Ecol. Evol.">
        <title>Pezizomycetes genomes reveal the molecular basis of ectomycorrhizal truffle lifestyle.</title>
        <authorList>
            <person name="Murat C."/>
            <person name="Payen T."/>
            <person name="Noel B."/>
            <person name="Kuo A."/>
            <person name="Morin E."/>
            <person name="Chen J."/>
            <person name="Kohler A."/>
            <person name="Krizsan K."/>
            <person name="Balestrini R."/>
            <person name="Da Silva C."/>
            <person name="Montanini B."/>
            <person name="Hainaut M."/>
            <person name="Levati E."/>
            <person name="Barry K.W."/>
            <person name="Belfiori B."/>
            <person name="Cichocki N."/>
            <person name="Clum A."/>
            <person name="Dockter R.B."/>
            <person name="Fauchery L."/>
            <person name="Guy J."/>
            <person name="Iotti M."/>
            <person name="Le Tacon F."/>
            <person name="Lindquist E.A."/>
            <person name="Lipzen A."/>
            <person name="Malagnac F."/>
            <person name="Mello A."/>
            <person name="Molinier V."/>
            <person name="Miyauchi S."/>
            <person name="Poulain J."/>
            <person name="Riccioni C."/>
            <person name="Rubini A."/>
            <person name="Sitrit Y."/>
            <person name="Splivallo R."/>
            <person name="Traeger S."/>
            <person name="Wang M."/>
            <person name="Zifcakova L."/>
            <person name="Wipf D."/>
            <person name="Zambonelli A."/>
            <person name="Paolocci F."/>
            <person name="Nowrousian M."/>
            <person name="Ottonello S."/>
            <person name="Baldrian P."/>
            <person name="Spatafora J.W."/>
            <person name="Henrissat B."/>
            <person name="Nagy L.G."/>
            <person name="Aury J.M."/>
            <person name="Wincker P."/>
            <person name="Grigoriev I.V."/>
            <person name="Bonfante P."/>
            <person name="Martin F.M."/>
        </authorList>
    </citation>
    <scope>NUCLEOTIDE SEQUENCE [LARGE SCALE GENOMIC DNA]</scope>
    <source>
        <strain evidence="17 18">CCBAS932</strain>
    </source>
</reference>
<evidence type="ECO:0000256" key="11">
    <source>
        <dbReference type="ARBA" id="ARBA00023054"/>
    </source>
</evidence>
<dbReference type="Pfam" id="PF12780">
    <property type="entry name" value="AAA_8"/>
    <property type="match status" value="1"/>
</dbReference>
<comment type="subunit">
    <text evidence="3">Consists of at least two heavy chains and a number of intermediate and light chains.</text>
</comment>
<dbReference type="Pfam" id="PF03028">
    <property type="entry name" value="Dynein_heavy"/>
    <property type="match status" value="1"/>
</dbReference>
<dbReference type="FunFam" id="1.10.8.1220:FF:000004">
    <property type="entry name" value="Dynein heavy chain, cytoplasmic"/>
    <property type="match status" value="1"/>
</dbReference>
<dbReference type="Gene3D" id="1.10.472.130">
    <property type="match status" value="1"/>
</dbReference>
<dbReference type="InterPro" id="IPR042222">
    <property type="entry name" value="Dynein_2_N"/>
</dbReference>
<dbReference type="GO" id="GO:0005524">
    <property type="term" value="F:ATP binding"/>
    <property type="evidence" value="ECO:0007669"/>
    <property type="project" value="UniProtKB-KW"/>
</dbReference>
<evidence type="ECO:0000256" key="2">
    <source>
        <dbReference type="ARBA" id="ARBA00008887"/>
    </source>
</evidence>
<keyword evidence="8" id="KW-0547">Nucleotide-binding</keyword>
<evidence type="ECO:0000256" key="1">
    <source>
        <dbReference type="ARBA" id="ARBA00004245"/>
    </source>
</evidence>
<dbReference type="FunFam" id="1.10.8.720:FF:000003">
    <property type="entry name" value="Cytoplasmic dynein heavy chain 2"/>
    <property type="match status" value="1"/>
</dbReference>
<dbReference type="GO" id="GO:0048468">
    <property type="term" value="P:cell development"/>
    <property type="evidence" value="ECO:0007669"/>
    <property type="project" value="UniProtKB-ARBA"/>
</dbReference>
<dbReference type="Gene3D" id="3.20.180.20">
    <property type="entry name" value="Dynein heavy chain, N-terminal domain 2"/>
    <property type="match status" value="1"/>
</dbReference>
<dbReference type="GO" id="GO:0051959">
    <property type="term" value="F:dynein light intermediate chain binding"/>
    <property type="evidence" value="ECO:0007669"/>
    <property type="project" value="InterPro"/>
</dbReference>
<feature type="domain" description="AAA+ ATPase" evidence="16">
    <location>
        <begin position="1955"/>
        <end position="2093"/>
    </location>
</feature>
<dbReference type="FunFam" id="3.40.50.300:FF:000075">
    <property type="entry name" value="Dynein heavy chain, cytoplasmic"/>
    <property type="match status" value="2"/>
</dbReference>
<dbReference type="Gene3D" id="1.20.140.100">
    <property type="entry name" value="Dynein heavy chain, N-terminal domain 2"/>
    <property type="match status" value="1"/>
</dbReference>
<dbReference type="InterPro" id="IPR004273">
    <property type="entry name" value="Dynein_heavy_D6_P-loop"/>
</dbReference>
<dbReference type="CDD" id="cd00009">
    <property type="entry name" value="AAA"/>
    <property type="match status" value="2"/>
</dbReference>
<protein>
    <recommendedName>
        <fullName evidence="4">Dynein heavy chain, cytoplasmic</fullName>
    </recommendedName>
    <alternativeName>
        <fullName evidence="14">Dynein heavy chain, cytosolic</fullName>
    </alternativeName>
</protein>
<dbReference type="FunFam" id="1.20.140.100:FF:000002">
    <property type="entry name" value="Cytoplasmic dynein heavy chain 1"/>
    <property type="match status" value="1"/>
</dbReference>
<keyword evidence="6" id="KW-0493">Microtubule</keyword>
<comment type="subcellular location">
    <subcellularLocation>
        <location evidence="1">Cytoplasm</location>
        <location evidence="1">Cytoskeleton</location>
    </subcellularLocation>
</comment>
<dbReference type="EMBL" id="ML119117">
    <property type="protein sequence ID" value="RPB14555.1"/>
    <property type="molecule type" value="Genomic_DNA"/>
</dbReference>
<evidence type="ECO:0000256" key="10">
    <source>
        <dbReference type="ARBA" id="ARBA00023017"/>
    </source>
</evidence>
<dbReference type="Proteomes" id="UP000277580">
    <property type="component" value="Unassembled WGS sequence"/>
</dbReference>
<dbReference type="Pfam" id="PF08393">
    <property type="entry name" value="DHC_N2"/>
    <property type="match status" value="1"/>
</dbReference>
<dbReference type="FunFam" id="1.10.8.710:FF:000005">
    <property type="entry name" value="Cytoplasmic dynein heavy chain 1"/>
    <property type="match status" value="1"/>
</dbReference>
<dbReference type="Gene3D" id="1.20.920.30">
    <property type="match status" value="1"/>
</dbReference>
<dbReference type="InterPro" id="IPR054354">
    <property type="entry name" value="DYNC2H1-like_lid"/>
</dbReference>
<dbReference type="Gene3D" id="3.40.50.300">
    <property type="entry name" value="P-loop containing nucleotide triphosphate hydrolases"/>
    <property type="match status" value="5"/>
</dbReference>
<dbReference type="InterPro" id="IPR035699">
    <property type="entry name" value="AAA_6"/>
</dbReference>
<dbReference type="FunFam" id="1.10.472.130:FF:000007">
    <property type="entry name" value="Dynein heavy chain, cytoplasmic"/>
    <property type="match status" value="1"/>
</dbReference>
<keyword evidence="7" id="KW-0677">Repeat</keyword>
<dbReference type="FunFam" id="1.20.58.1120:FF:000013">
    <property type="entry name" value="Dynein heavy chain-like protein"/>
    <property type="match status" value="1"/>
</dbReference>
<accession>A0A3N4L978</accession>
<evidence type="ECO:0000313" key="17">
    <source>
        <dbReference type="EMBL" id="RPB14555.1"/>
    </source>
</evidence>
<evidence type="ECO:0000256" key="14">
    <source>
        <dbReference type="ARBA" id="ARBA00033439"/>
    </source>
</evidence>
<dbReference type="Pfam" id="PF18198">
    <property type="entry name" value="AAA_lid_11"/>
    <property type="match status" value="1"/>
</dbReference>
<proteinExistence type="inferred from homology"/>
<dbReference type="InParanoid" id="A0A3N4L978"/>
<dbReference type="InterPro" id="IPR041466">
    <property type="entry name" value="Dynein_AAA5_ext"/>
</dbReference>
<name>A0A3N4L978_9PEZI</name>
<dbReference type="GO" id="GO:0005874">
    <property type="term" value="C:microtubule"/>
    <property type="evidence" value="ECO:0007669"/>
    <property type="project" value="UniProtKB-KW"/>
</dbReference>
<evidence type="ECO:0000256" key="8">
    <source>
        <dbReference type="ARBA" id="ARBA00022741"/>
    </source>
</evidence>
<evidence type="ECO:0000256" key="6">
    <source>
        <dbReference type="ARBA" id="ARBA00022701"/>
    </source>
</evidence>
<dbReference type="Pfam" id="PF17852">
    <property type="entry name" value="Dynein_AAA_lid"/>
    <property type="match status" value="1"/>
</dbReference>
<dbReference type="Gene3D" id="1.10.8.720">
    <property type="entry name" value="Region D6 of dynein motor"/>
    <property type="match status" value="1"/>
</dbReference>
<dbReference type="FunFam" id="3.40.50.300:FF:000829">
    <property type="entry name" value="Dynein heavy chain, cytoplasmic"/>
    <property type="match status" value="1"/>
</dbReference>
<dbReference type="GO" id="GO:0030286">
    <property type="term" value="C:dynein complex"/>
    <property type="evidence" value="ECO:0007669"/>
    <property type="project" value="UniProtKB-KW"/>
</dbReference>
<evidence type="ECO:0000256" key="5">
    <source>
        <dbReference type="ARBA" id="ARBA00022490"/>
    </source>
</evidence>
<evidence type="ECO:0000256" key="4">
    <source>
        <dbReference type="ARBA" id="ARBA00022197"/>
    </source>
</evidence>
<dbReference type="FunFam" id="3.40.50.300:FF:000071">
    <property type="entry name" value="Cytoplasmic dynein heavy chain 1"/>
    <property type="match status" value="1"/>
</dbReference>
<dbReference type="GO" id="GO:0048731">
    <property type="term" value="P:system development"/>
    <property type="evidence" value="ECO:0007669"/>
    <property type="project" value="UniProtKB-ARBA"/>
</dbReference>
<dbReference type="FunFam" id="1.20.920.20:FF:000002">
    <property type="entry name" value="Cytoplasmic dynein 1 heavy chain"/>
    <property type="match status" value="1"/>
</dbReference>
<dbReference type="InterPro" id="IPR041658">
    <property type="entry name" value="AAA_lid_11"/>
</dbReference>
<keyword evidence="13" id="KW-0206">Cytoskeleton</keyword>
<feature type="domain" description="AAA+ ATPase" evidence="16">
    <location>
        <begin position="2957"/>
        <end position="3123"/>
    </location>
</feature>
<dbReference type="Pfam" id="PF22597">
    <property type="entry name" value="DYN_lid"/>
    <property type="match status" value="1"/>
</dbReference>
<dbReference type="InterPro" id="IPR024743">
    <property type="entry name" value="Dynein_HC_stalk"/>
</dbReference>
<dbReference type="Gene3D" id="6.10.140.1060">
    <property type="match status" value="1"/>
</dbReference>
<gene>
    <name evidence="17" type="ORF">P167DRAFT_604003</name>
</gene>
<dbReference type="Pfam" id="PF12777">
    <property type="entry name" value="MT"/>
    <property type="match status" value="1"/>
</dbReference>
<keyword evidence="12" id="KW-0505">Motor protein</keyword>
<dbReference type="Gene3D" id="1.10.8.710">
    <property type="match status" value="1"/>
</dbReference>
<dbReference type="GO" id="GO:0072384">
    <property type="term" value="P:organelle transport along microtubule"/>
    <property type="evidence" value="ECO:0007669"/>
    <property type="project" value="UniProtKB-ARBA"/>
</dbReference>
<keyword evidence="18" id="KW-1185">Reference proteome</keyword>
<dbReference type="FunFam" id="3.20.180.20:FF:000002">
    <property type="entry name" value="Cytoplasmic dynein heavy chain 1"/>
    <property type="match status" value="1"/>
</dbReference>
<dbReference type="SMART" id="SM00382">
    <property type="entry name" value="AAA"/>
    <property type="match status" value="3"/>
</dbReference>
<dbReference type="InterPro" id="IPR003593">
    <property type="entry name" value="AAA+_ATPase"/>
</dbReference>
<dbReference type="Pfam" id="PF12775">
    <property type="entry name" value="AAA_7"/>
    <property type="match status" value="1"/>
</dbReference>
<evidence type="ECO:0000256" key="7">
    <source>
        <dbReference type="ARBA" id="ARBA00022737"/>
    </source>
</evidence>
<dbReference type="InterPro" id="IPR035706">
    <property type="entry name" value="AAA_9"/>
</dbReference>
<keyword evidence="10" id="KW-0243">Dynein</keyword>
<dbReference type="Gene3D" id="1.20.58.1120">
    <property type="match status" value="1"/>
</dbReference>
<feature type="coiled-coil region" evidence="15">
    <location>
        <begin position="3205"/>
        <end position="3281"/>
    </location>
</feature>
<dbReference type="PANTHER" id="PTHR46532">
    <property type="entry name" value="MALE FERTILITY FACTOR KL5"/>
    <property type="match status" value="1"/>
</dbReference>
<dbReference type="STRING" id="1392247.A0A3N4L978"/>
<dbReference type="InterPro" id="IPR013594">
    <property type="entry name" value="Dynein_heavy_tail"/>
</dbReference>